<name>A0ABR1T370_9PEZI</name>
<reference evidence="1 2" key="1">
    <citation type="submission" date="2023-01" db="EMBL/GenBank/DDBJ databases">
        <title>Analysis of 21 Apiospora genomes using comparative genomics revels a genus with tremendous synthesis potential of carbohydrate active enzymes and secondary metabolites.</title>
        <authorList>
            <person name="Sorensen T."/>
        </authorList>
    </citation>
    <scope>NUCLEOTIDE SEQUENCE [LARGE SCALE GENOMIC DNA]</scope>
    <source>
        <strain evidence="1 2">CBS 135458</strain>
    </source>
</reference>
<dbReference type="Proteomes" id="UP001480595">
    <property type="component" value="Unassembled WGS sequence"/>
</dbReference>
<dbReference type="EMBL" id="JAQQWL010000015">
    <property type="protein sequence ID" value="KAK8041041.1"/>
    <property type="molecule type" value="Genomic_DNA"/>
</dbReference>
<keyword evidence="2" id="KW-1185">Reference proteome</keyword>
<dbReference type="RefSeq" id="XP_066708586.1">
    <property type="nucleotide sequence ID" value="XM_066865457.1"/>
</dbReference>
<sequence>MATFPLFGNPPPSYATILGGTQTLPGHLGPALYFYRQRGWGPCRITMATHGYQHANEDYNLGFEFRLDLLGHDHQFDVPIFFVNREARIIARA</sequence>
<dbReference type="GeneID" id="92098520"/>
<comment type="caution">
    <text evidence="1">The sequence shown here is derived from an EMBL/GenBank/DDBJ whole genome shotgun (WGS) entry which is preliminary data.</text>
</comment>
<gene>
    <name evidence="1" type="ORF">PG994_014048</name>
</gene>
<organism evidence="1 2">
    <name type="scientific">Apiospora phragmitis</name>
    <dbReference type="NCBI Taxonomy" id="2905665"/>
    <lineage>
        <taxon>Eukaryota</taxon>
        <taxon>Fungi</taxon>
        <taxon>Dikarya</taxon>
        <taxon>Ascomycota</taxon>
        <taxon>Pezizomycotina</taxon>
        <taxon>Sordariomycetes</taxon>
        <taxon>Xylariomycetidae</taxon>
        <taxon>Amphisphaeriales</taxon>
        <taxon>Apiosporaceae</taxon>
        <taxon>Apiospora</taxon>
    </lineage>
</organism>
<evidence type="ECO:0000313" key="2">
    <source>
        <dbReference type="Proteomes" id="UP001480595"/>
    </source>
</evidence>
<proteinExistence type="predicted"/>
<protein>
    <submittedName>
        <fullName evidence="1">Uncharacterized protein</fullName>
    </submittedName>
</protein>
<evidence type="ECO:0000313" key="1">
    <source>
        <dbReference type="EMBL" id="KAK8041041.1"/>
    </source>
</evidence>
<accession>A0ABR1T370</accession>